<organism evidence="1 2">
    <name type="scientific">Bacillus salacetis</name>
    <dbReference type="NCBI Taxonomy" id="2315464"/>
    <lineage>
        <taxon>Bacteria</taxon>
        <taxon>Bacillati</taxon>
        <taxon>Bacillota</taxon>
        <taxon>Bacilli</taxon>
        <taxon>Bacillales</taxon>
        <taxon>Bacillaceae</taxon>
        <taxon>Bacillus</taxon>
    </lineage>
</organism>
<dbReference type="EMBL" id="QXIR01000033">
    <property type="protein sequence ID" value="RIW29366.1"/>
    <property type="molecule type" value="Genomic_DNA"/>
</dbReference>
<proteinExistence type="predicted"/>
<protein>
    <submittedName>
        <fullName evidence="1">Uncharacterized protein</fullName>
    </submittedName>
</protein>
<sequence length="157" mass="16810">MSNCLPNCPCGSTILPSFEETFEVSPCVADIGDPTEFHGCPQLDREVGRCQVDVLVPVCEDGTSLECAVDVYTAAYSGTIHFIISVPVFDGETCPLPEALTFDIPVDIGTQYCYYCEMPCLPDSECPLVGIENLSAVLNDDNTITISGQPVFNCPGA</sequence>
<dbReference type="RefSeq" id="WP_119548893.1">
    <property type="nucleotide sequence ID" value="NZ_QXIR01000033.1"/>
</dbReference>
<accession>A0A3A1QQH7</accession>
<reference evidence="1 2" key="1">
    <citation type="submission" date="2018-09" db="EMBL/GenBank/DDBJ databases">
        <title>Bacillus saliacetes sp. nov., isolated from Thai shrimp paste (Ka-pi).</title>
        <authorList>
            <person name="Daroonpunt R."/>
            <person name="Tanasupawat S."/>
            <person name="Yiamsombut S."/>
        </authorList>
    </citation>
    <scope>NUCLEOTIDE SEQUENCE [LARGE SCALE GENOMIC DNA]</scope>
    <source>
        <strain evidence="1 2">SKP7-4</strain>
    </source>
</reference>
<dbReference type="OrthoDB" id="9807941at2"/>
<dbReference type="AlphaFoldDB" id="A0A3A1QQH7"/>
<name>A0A3A1QQH7_9BACI</name>
<evidence type="ECO:0000313" key="2">
    <source>
        <dbReference type="Proteomes" id="UP000265801"/>
    </source>
</evidence>
<gene>
    <name evidence="1" type="ORF">D3H55_19075</name>
</gene>
<comment type="caution">
    <text evidence="1">The sequence shown here is derived from an EMBL/GenBank/DDBJ whole genome shotgun (WGS) entry which is preliminary data.</text>
</comment>
<keyword evidence="2" id="KW-1185">Reference proteome</keyword>
<dbReference type="Proteomes" id="UP000265801">
    <property type="component" value="Unassembled WGS sequence"/>
</dbReference>
<evidence type="ECO:0000313" key="1">
    <source>
        <dbReference type="EMBL" id="RIW29366.1"/>
    </source>
</evidence>